<organism evidence="1 2">
    <name type="scientific">Hyaloscypha variabilis (strain UAMH 11265 / GT02V1 / F)</name>
    <name type="common">Meliniomyces variabilis</name>
    <dbReference type="NCBI Taxonomy" id="1149755"/>
    <lineage>
        <taxon>Eukaryota</taxon>
        <taxon>Fungi</taxon>
        <taxon>Dikarya</taxon>
        <taxon>Ascomycota</taxon>
        <taxon>Pezizomycotina</taxon>
        <taxon>Leotiomycetes</taxon>
        <taxon>Helotiales</taxon>
        <taxon>Hyaloscyphaceae</taxon>
        <taxon>Hyaloscypha</taxon>
        <taxon>Hyaloscypha variabilis</taxon>
    </lineage>
</organism>
<gene>
    <name evidence="1" type="ORF">L207DRAFT_531558</name>
</gene>
<evidence type="ECO:0000313" key="2">
    <source>
        <dbReference type="Proteomes" id="UP000235786"/>
    </source>
</evidence>
<dbReference type="AlphaFoldDB" id="A0A2J6RFI9"/>
<accession>A0A2J6RFI9</accession>
<name>A0A2J6RFI9_HYAVF</name>
<dbReference type="EMBL" id="KZ613949">
    <property type="protein sequence ID" value="PMD37243.1"/>
    <property type="molecule type" value="Genomic_DNA"/>
</dbReference>
<proteinExistence type="predicted"/>
<keyword evidence="2" id="KW-1185">Reference proteome</keyword>
<sequence>MPSLADLFPEFPLCQACEALFTAPRLADGELSIPEQIFQKYNRYKHKTDPEYHYQRSRGKLEKSVMLGCELYKRVAKDDLNYSHWKHKEQVHCEYEDSDEAVKKVSFQIQCQYWINLQISHSVAAEDDLTSHLICSVKPWESFVLLTSFETAKKWFIQYFTKRKNCQNLATDEIPTGLVELSPLEHQRLLVYGPQREKSLAMRLLAIAGVARNLS</sequence>
<protein>
    <submittedName>
        <fullName evidence="1">Uncharacterized protein</fullName>
    </submittedName>
</protein>
<evidence type="ECO:0000313" key="1">
    <source>
        <dbReference type="EMBL" id="PMD37243.1"/>
    </source>
</evidence>
<dbReference type="Proteomes" id="UP000235786">
    <property type="component" value="Unassembled WGS sequence"/>
</dbReference>
<reference evidence="1 2" key="1">
    <citation type="submission" date="2016-04" db="EMBL/GenBank/DDBJ databases">
        <title>A degradative enzymes factory behind the ericoid mycorrhizal symbiosis.</title>
        <authorList>
            <consortium name="DOE Joint Genome Institute"/>
            <person name="Martino E."/>
            <person name="Morin E."/>
            <person name="Grelet G."/>
            <person name="Kuo A."/>
            <person name="Kohler A."/>
            <person name="Daghino S."/>
            <person name="Barry K."/>
            <person name="Choi C."/>
            <person name="Cichocki N."/>
            <person name="Clum A."/>
            <person name="Copeland A."/>
            <person name="Hainaut M."/>
            <person name="Haridas S."/>
            <person name="Labutti K."/>
            <person name="Lindquist E."/>
            <person name="Lipzen A."/>
            <person name="Khouja H.-R."/>
            <person name="Murat C."/>
            <person name="Ohm R."/>
            <person name="Olson A."/>
            <person name="Spatafora J."/>
            <person name="Veneault-Fourrey C."/>
            <person name="Henrissat B."/>
            <person name="Grigoriev I."/>
            <person name="Martin F."/>
            <person name="Perotto S."/>
        </authorList>
    </citation>
    <scope>NUCLEOTIDE SEQUENCE [LARGE SCALE GENOMIC DNA]</scope>
    <source>
        <strain evidence="1 2">F</strain>
    </source>
</reference>